<name>A0AAV1E3J5_OLDCO</name>
<keyword evidence="3" id="KW-1185">Reference proteome</keyword>
<dbReference type="AlphaFoldDB" id="A0AAV1E3J5"/>
<organism evidence="2 3">
    <name type="scientific">Oldenlandia corymbosa var. corymbosa</name>
    <dbReference type="NCBI Taxonomy" id="529605"/>
    <lineage>
        <taxon>Eukaryota</taxon>
        <taxon>Viridiplantae</taxon>
        <taxon>Streptophyta</taxon>
        <taxon>Embryophyta</taxon>
        <taxon>Tracheophyta</taxon>
        <taxon>Spermatophyta</taxon>
        <taxon>Magnoliopsida</taxon>
        <taxon>eudicotyledons</taxon>
        <taxon>Gunneridae</taxon>
        <taxon>Pentapetalae</taxon>
        <taxon>asterids</taxon>
        <taxon>lamiids</taxon>
        <taxon>Gentianales</taxon>
        <taxon>Rubiaceae</taxon>
        <taxon>Rubioideae</taxon>
        <taxon>Spermacoceae</taxon>
        <taxon>Hedyotis-Oldenlandia complex</taxon>
        <taxon>Oldenlandia</taxon>
    </lineage>
</organism>
<feature type="region of interest" description="Disordered" evidence="1">
    <location>
        <begin position="160"/>
        <end position="180"/>
    </location>
</feature>
<feature type="compositionally biased region" description="Basic and acidic residues" evidence="1">
    <location>
        <begin position="168"/>
        <end position="177"/>
    </location>
</feature>
<protein>
    <submittedName>
        <fullName evidence="2">OLC1v1037488C1</fullName>
    </submittedName>
</protein>
<proteinExistence type="predicted"/>
<dbReference type="Proteomes" id="UP001161247">
    <property type="component" value="Chromosome 7"/>
</dbReference>
<accession>A0AAV1E3J5</accession>
<evidence type="ECO:0000313" key="3">
    <source>
        <dbReference type="Proteomes" id="UP001161247"/>
    </source>
</evidence>
<dbReference type="EMBL" id="OX459124">
    <property type="protein sequence ID" value="CAI9114017.1"/>
    <property type="molecule type" value="Genomic_DNA"/>
</dbReference>
<gene>
    <name evidence="2" type="ORF">OLC1_LOCUS20889</name>
</gene>
<evidence type="ECO:0000313" key="2">
    <source>
        <dbReference type="EMBL" id="CAI9114017.1"/>
    </source>
</evidence>
<sequence>MRFDLSEVRASLLLPVSEIIPPDPTTFNLPEPSQSRVPLFSGKKVTECWPIIELGRIRQKKLELRFGKYIGPTLRVNIWEAAPVNFSVTELQELEGDVVVEFEEKSSNETSEKYEISESKAKIDSLQIEASTFRTVNSKSDREGNFSNPQDGSEIVIENFDENGNPSRNDENERSVDDDSADEMCWIDDVYVKLEPNCDYGIVGNVLPNDDLSASIDSVFVPESLDGTDRVTVDSSDGCDPSKNESLNVRVMSVNDTCERMNHNSLKMDGISIIKKSFGIDKCWNHIDSSVVDKESFLIYPGGIKCLVYADCVKVEQKYDCITTVDNWLLSGMFNSFENESNSSHNSDAILAGNKEFTSTRMYDSAVVKYLFLVTVFKGGTTLVANFMTAGDIVHLSSVFEVIEIKLSPNALWYKFLKPKLIGNGSFCVIYVKQRYCSFPARFGWKIPWLQFEIVLNSHDLLELVSGTKIFDELWYADDDNEHLDLSLAAKNDVGVSYVPDMISWAALVSMLKQPIPFRSLREDAMTVLEGKFHLLAERAAVEGCDVGDQTFKICGNILVTVWDPGIIIEMEYVGKPCKGANQEHELRILAAKLSFIPWELIIEWRHTLLV</sequence>
<reference evidence="2" key="1">
    <citation type="submission" date="2023-03" db="EMBL/GenBank/DDBJ databases">
        <authorList>
            <person name="Julca I."/>
        </authorList>
    </citation>
    <scope>NUCLEOTIDE SEQUENCE</scope>
</reference>
<evidence type="ECO:0000256" key="1">
    <source>
        <dbReference type="SAM" id="MobiDB-lite"/>
    </source>
</evidence>